<sequence>DVVFVGQWDNSNINTVIYAFKCFEKASGLRINMSKSKIMGIVVNDEKVNQVAHRIGCGIFNVPSTYLGSKVGGCMSRSQAWSEIVDKIYARLSKWKMKTL</sequence>
<comment type="caution">
    <text evidence="1">The sequence shown here is derived from an EMBL/GenBank/DDBJ whole genome shotgun (WGS) entry which is preliminary data.</text>
</comment>
<gene>
    <name evidence="1" type="ORF">Tci_866364</name>
</gene>
<name>A0A699SA48_TANCI</name>
<keyword evidence="1" id="KW-0695">RNA-directed DNA polymerase</keyword>
<keyword evidence="1" id="KW-0548">Nucleotidyltransferase</keyword>
<organism evidence="1">
    <name type="scientific">Tanacetum cinerariifolium</name>
    <name type="common">Dalmatian daisy</name>
    <name type="synonym">Chrysanthemum cinerariifolium</name>
    <dbReference type="NCBI Taxonomy" id="118510"/>
    <lineage>
        <taxon>Eukaryota</taxon>
        <taxon>Viridiplantae</taxon>
        <taxon>Streptophyta</taxon>
        <taxon>Embryophyta</taxon>
        <taxon>Tracheophyta</taxon>
        <taxon>Spermatophyta</taxon>
        <taxon>Magnoliopsida</taxon>
        <taxon>eudicotyledons</taxon>
        <taxon>Gunneridae</taxon>
        <taxon>Pentapetalae</taxon>
        <taxon>asterids</taxon>
        <taxon>campanulids</taxon>
        <taxon>Asterales</taxon>
        <taxon>Asteraceae</taxon>
        <taxon>Asteroideae</taxon>
        <taxon>Anthemideae</taxon>
        <taxon>Anthemidinae</taxon>
        <taxon>Tanacetum</taxon>
    </lineage>
</organism>
<proteinExistence type="predicted"/>
<dbReference type="PANTHER" id="PTHR33116">
    <property type="entry name" value="REVERSE TRANSCRIPTASE ZINC-BINDING DOMAIN-CONTAINING PROTEIN-RELATED-RELATED"/>
    <property type="match status" value="1"/>
</dbReference>
<keyword evidence="1" id="KW-0808">Transferase</keyword>
<accession>A0A699SA48</accession>
<dbReference type="AlphaFoldDB" id="A0A699SA48"/>
<protein>
    <submittedName>
        <fullName evidence="1">RNA-directed DNA polymerase, eukaryota, reverse transcriptase zinc-binding domain protein</fullName>
    </submittedName>
</protein>
<feature type="non-terminal residue" evidence="1">
    <location>
        <position position="1"/>
    </location>
</feature>
<evidence type="ECO:0000313" key="1">
    <source>
        <dbReference type="EMBL" id="GFC94394.1"/>
    </source>
</evidence>
<dbReference type="EMBL" id="BKCJ011148443">
    <property type="protein sequence ID" value="GFC94394.1"/>
    <property type="molecule type" value="Genomic_DNA"/>
</dbReference>
<dbReference type="GO" id="GO:0003964">
    <property type="term" value="F:RNA-directed DNA polymerase activity"/>
    <property type="evidence" value="ECO:0007669"/>
    <property type="project" value="UniProtKB-KW"/>
</dbReference>
<reference evidence="1" key="1">
    <citation type="journal article" date="2019" name="Sci. Rep.">
        <title>Draft genome of Tanacetum cinerariifolium, the natural source of mosquito coil.</title>
        <authorList>
            <person name="Yamashiro T."/>
            <person name="Shiraishi A."/>
            <person name="Satake H."/>
            <person name="Nakayama K."/>
        </authorList>
    </citation>
    <scope>NUCLEOTIDE SEQUENCE</scope>
</reference>
<dbReference type="PANTHER" id="PTHR33116:SF79">
    <property type="entry name" value="REVERSE TRANSCRIPTASE DOMAIN, ZINC FINGER, CCHC-TYPE-RELATED"/>
    <property type="match status" value="1"/>
</dbReference>